<evidence type="ECO:0000313" key="1">
    <source>
        <dbReference type="EMBL" id="PON80112.1"/>
    </source>
</evidence>
<proteinExistence type="predicted"/>
<gene>
    <name evidence="1" type="ORF">PanWU01x14_005620</name>
</gene>
<sequence length="78" mass="8963">MTSGSLRRNEDCDFATKLNQAREAKAKWELEEATILADGLGKERLYPLMKWNVLETWKCSYLCAPFCVYNLTGLMVKV</sequence>
<name>A0A2P5E3J9_PARAD</name>
<accession>A0A2P5E3J9</accession>
<dbReference type="OrthoDB" id="10292479at2759"/>
<protein>
    <submittedName>
        <fullName evidence="1">Uncharacterized protein</fullName>
    </submittedName>
</protein>
<keyword evidence="2" id="KW-1185">Reference proteome</keyword>
<comment type="caution">
    <text evidence="1">The sequence shown here is derived from an EMBL/GenBank/DDBJ whole genome shotgun (WGS) entry which is preliminary data.</text>
</comment>
<organism evidence="1 2">
    <name type="scientific">Parasponia andersonii</name>
    <name type="common">Sponia andersonii</name>
    <dbReference type="NCBI Taxonomy" id="3476"/>
    <lineage>
        <taxon>Eukaryota</taxon>
        <taxon>Viridiplantae</taxon>
        <taxon>Streptophyta</taxon>
        <taxon>Embryophyta</taxon>
        <taxon>Tracheophyta</taxon>
        <taxon>Spermatophyta</taxon>
        <taxon>Magnoliopsida</taxon>
        <taxon>eudicotyledons</taxon>
        <taxon>Gunneridae</taxon>
        <taxon>Pentapetalae</taxon>
        <taxon>rosids</taxon>
        <taxon>fabids</taxon>
        <taxon>Rosales</taxon>
        <taxon>Cannabaceae</taxon>
        <taxon>Parasponia</taxon>
    </lineage>
</organism>
<dbReference type="AlphaFoldDB" id="A0A2P5E3J9"/>
<reference evidence="2" key="1">
    <citation type="submission" date="2016-06" db="EMBL/GenBank/DDBJ databases">
        <title>Parallel loss of symbiosis genes in relatives of nitrogen-fixing non-legume Parasponia.</title>
        <authorList>
            <person name="Van Velzen R."/>
            <person name="Holmer R."/>
            <person name="Bu F."/>
            <person name="Rutten L."/>
            <person name="Van Zeijl A."/>
            <person name="Liu W."/>
            <person name="Santuari L."/>
            <person name="Cao Q."/>
            <person name="Sharma T."/>
            <person name="Shen D."/>
            <person name="Roswanjaya Y."/>
            <person name="Wardhani T."/>
            <person name="Kalhor M.S."/>
            <person name="Jansen J."/>
            <person name="Van den Hoogen J."/>
            <person name="Gungor B."/>
            <person name="Hartog M."/>
            <person name="Hontelez J."/>
            <person name="Verver J."/>
            <person name="Yang W.-C."/>
            <person name="Schijlen E."/>
            <person name="Repin R."/>
            <person name="Schilthuizen M."/>
            <person name="Schranz E."/>
            <person name="Heidstra R."/>
            <person name="Miyata K."/>
            <person name="Fedorova E."/>
            <person name="Kohlen W."/>
            <person name="Bisseling T."/>
            <person name="Smit S."/>
            <person name="Geurts R."/>
        </authorList>
    </citation>
    <scope>NUCLEOTIDE SEQUENCE [LARGE SCALE GENOMIC DNA]</scope>
    <source>
        <strain evidence="2">cv. WU1-14</strain>
    </source>
</reference>
<evidence type="ECO:0000313" key="2">
    <source>
        <dbReference type="Proteomes" id="UP000237105"/>
    </source>
</evidence>
<dbReference type="Proteomes" id="UP000237105">
    <property type="component" value="Unassembled WGS sequence"/>
</dbReference>
<dbReference type="EMBL" id="JXTB01000002">
    <property type="protein sequence ID" value="PON80112.1"/>
    <property type="molecule type" value="Genomic_DNA"/>
</dbReference>